<dbReference type="PANTHER" id="PTHR42981">
    <property type="entry name" value="PYRUVATE DEHYDROGENASE [UBIQUINONE]"/>
    <property type="match status" value="1"/>
</dbReference>
<dbReference type="Pfam" id="PF00205">
    <property type="entry name" value="TPP_enzyme_M"/>
    <property type="match status" value="1"/>
</dbReference>
<evidence type="ECO:0000259" key="7">
    <source>
        <dbReference type="Pfam" id="PF02776"/>
    </source>
</evidence>
<dbReference type="Proteomes" id="UP000243657">
    <property type="component" value="Unassembled WGS sequence"/>
</dbReference>
<dbReference type="NCBIfam" id="TIGR02720">
    <property type="entry name" value="pyruv_oxi_spxB"/>
    <property type="match status" value="1"/>
</dbReference>
<proteinExistence type="inferred from homology"/>
<comment type="caution">
    <text evidence="8">The sequence shown here is derived from an EMBL/GenBank/DDBJ whole genome shotgun (WGS) entry which is preliminary data.</text>
</comment>
<dbReference type="RefSeq" id="WP_094726701.1">
    <property type="nucleotide sequence ID" value="NZ_JBHLWS010000012.1"/>
</dbReference>
<dbReference type="InterPro" id="IPR029035">
    <property type="entry name" value="DHS-like_NAD/FAD-binding_dom"/>
</dbReference>
<name>A0A261F4Q9_9BIFI</name>
<evidence type="ECO:0000313" key="9">
    <source>
        <dbReference type="Proteomes" id="UP000243657"/>
    </source>
</evidence>
<dbReference type="PROSITE" id="PS00187">
    <property type="entry name" value="TPP_ENZYMES"/>
    <property type="match status" value="1"/>
</dbReference>
<dbReference type="InterPro" id="IPR047212">
    <property type="entry name" value="TPP_POXB-like"/>
</dbReference>
<keyword evidence="8" id="KW-0670">Pyruvate</keyword>
<evidence type="ECO:0000256" key="3">
    <source>
        <dbReference type="RuleBase" id="RU362132"/>
    </source>
</evidence>
<keyword evidence="9" id="KW-1185">Reference proteome</keyword>
<dbReference type="EMBL" id="MWWT01000006">
    <property type="protein sequence ID" value="OZG54081.1"/>
    <property type="molecule type" value="Genomic_DNA"/>
</dbReference>
<dbReference type="InterPro" id="IPR014092">
    <property type="entry name" value="Pyruvate_oxidase"/>
</dbReference>
<keyword evidence="2 3" id="KW-0786">Thiamine pyrophosphate</keyword>
<dbReference type="CDD" id="cd07039">
    <property type="entry name" value="TPP_PYR_POX"/>
    <property type="match status" value="1"/>
</dbReference>
<dbReference type="InterPro" id="IPR012000">
    <property type="entry name" value="Thiamin_PyroP_enz_cen_dom"/>
</dbReference>
<dbReference type="SUPFAM" id="SSF52518">
    <property type="entry name" value="Thiamin diphosphate-binding fold (THDP-binding)"/>
    <property type="match status" value="2"/>
</dbReference>
<evidence type="ECO:0000259" key="6">
    <source>
        <dbReference type="Pfam" id="PF02775"/>
    </source>
</evidence>
<evidence type="ECO:0000256" key="2">
    <source>
        <dbReference type="ARBA" id="ARBA00023052"/>
    </source>
</evidence>
<gene>
    <name evidence="8" type="ORF">ALMA_1045</name>
</gene>
<feature type="domain" description="Thiamine pyrophosphate enzyme TPP-binding" evidence="6">
    <location>
        <begin position="398"/>
        <end position="547"/>
    </location>
</feature>
<dbReference type="Pfam" id="PF02776">
    <property type="entry name" value="TPP_enzyme_N"/>
    <property type="match status" value="1"/>
</dbReference>
<dbReference type="InterPro" id="IPR012001">
    <property type="entry name" value="Thiamin_PyroP_enz_TPP-bd_dom"/>
</dbReference>
<dbReference type="InterPro" id="IPR029061">
    <property type="entry name" value="THDP-binding"/>
</dbReference>
<evidence type="ECO:0000256" key="1">
    <source>
        <dbReference type="ARBA" id="ARBA00007812"/>
    </source>
</evidence>
<feature type="region of interest" description="Disordered" evidence="4">
    <location>
        <begin position="179"/>
        <end position="199"/>
    </location>
</feature>
<dbReference type="GO" id="GO:0030976">
    <property type="term" value="F:thiamine pyrophosphate binding"/>
    <property type="evidence" value="ECO:0007669"/>
    <property type="project" value="InterPro"/>
</dbReference>
<dbReference type="Pfam" id="PF02775">
    <property type="entry name" value="TPP_enzyme_C"/>
    <property type="match status" value="1"/>
</dbReference>
<dbReference type="InterPro" id="IPR047210">
    <property type="entry name" value="TPP_PYR_POXB-like"/>
</dbReference>
<reference evidence="8 9" key="1">
    <citation type="journal article" date="2017" name="BMC Genomics">
        <title>Comparative genomic and phylogenomic analyses of the Bifidobacteriaceae family.</title>
        <authorList>
            <person name="Lugli G.A."/>
            <person name="Milani C."/>
            <person name="Turroni F."/>
            <person name="Duranti S."/>
            <person name="Mancabelli L."/>
            <person name="Mangifesta M."/>
            <person name="Ferrario C."/>
            <person name="Modesto M."/>
            <person name="Mattarelli P."/>
            <person name="Jiri K."/>
            <person name="van Sinderen D."/>
            <person name="Ventura M."/>
        </authorList>
    </citation>
    <scope>NUCLEOTIDE SEQUENCE [LARGE SCALE GENOMIC DNA]</scope>
    <source>
        <strain evidence="8 9">DSM 24762</strain>
    </source>
</reference>
<dbReference type="Gene3D" id="3.40.50.1220">
    <property type="entry name" value="TPP-binding domain"/>
    <property type="match status" value="1"/>
</dbReference>
<evidence type="ECO:0000313" key="8">
    <source>
        <dbReference type="EMBL" id="OZG54081.1"/>
    </source>
</evidence>
<evidence type="ECO:0000259" key="5">
    <source>
        <dbReference type="Pfam" id="PF00205"/>
    </source>
</evidence>
<protein>
    <submittedName>
        <fullName evidence="8">Pyruvate oxidase</fullName>
    </submittedName>
</protein>
<dbReference type="GO" id="GO:0047112">
    <property type="term" value="F:pyruvate oxidase activity"/>
    <property type="evidence" value="ECO:0007669"/>
    <property type="project" value="InterPro"/>
</dbReference>
<dbReference type="CDD" id="cd02014">
    <property type="entry name" value="TPP_POX"/>
    <property type="match status" value="1"/>
</dbReference>
<dbReference type="SUPFAM" id="SSF52467">
    <property type="entry name" value="DHS-like NAD/FAD-binding domain"/>
    <property type="match status" value="1"/>
</dbReference>
<dbReference type="Gene3D" id="3.40.50.970">
    <property type="match status" value="2"/>
</dbReference>
<dbReference type="AlphaFoldDB" id="A0A261F4Q9"/>
<feature type="domain" description="Thiamine pyrophosphate enzyme central" evidence="5">
    <location>
        <begin position="203"/>
        <end position="331"/>
    </location>
</feature>
<evidence type="ECO:0000256" key="4">
    <source>
        <dbReference type="SAM" id="MobiDB-lite"/>
    </source>
</evidence>
<organism evidence="8 9">
    <name type="scientific">Alloscardovia macacae</name>
    <dbReference type="NCBI Taxonomy" id="1160091"/>
    <lineage>
        <taxon>Bacteria</taxon>
        <taxon>Bacillati</taxon>
        <taxon>Actinomycetota</taxon>
        <taxon>Actinomycetes</taxon>
        <taxon>Bifidobacteriales</taxon>
        <taxon>Bifidobacteriaceae</taxon>
        <taxon>Alloscardovia</taxon>
    </lineage>
</organism>
<sequence>MSTEQNKPATVPASVAMLRVLESWGVKHIYGYPGGSFNSTMAALDAEKDRIQFIHVRHEQVGALAASADAKLTGHVQVCFGSAGPGATNLLTGLYDAREDHAPVVALIGQVPSTNMNYDYFQEFAENPMFEDVAVYDRTVMTPESLPYVVDKAVREAYKHKGVAVVVIPNNFGYAQIPDTPYSSSSPTDRKPAPLPHATDEEVREVVRLIKEAKRPVIHVGRGIGAGGEKLVELSKKLQVPLVLTGLAKGLVPDEYEANLGYANRAACKAADEAFATADLVIALGSNFPFANLVYRTHEFKFVQIDADAGRFGSHHFLDYGVWSDATSFVESALRLIETGEVEETESTPFFRACVAANQNWREYLQKMMNRESDPLEFEAVYKQINRVAEEDALFSIDVGDNIINSFRYLNLTPKNKWTISALFASMGYGLPGAIAGALSFPERQIFHIAGDGAYSMVMQDLITEKKYGLPVINVITSNASLNFIKSEQDDIAMPQHSGIFLEDQDFAMIAQGMGVEAVTVRSSAELPAAFDKAVEVTKAGRPFLIDAKITDKRGLPVEELEFHMEDGKLVETINANYNANGTLHHPETLEEFFASYDGEELLPMTHYFELEGVEI</sequence>
<accession>A0A261F4Q9</accession>
<comment type="similarity">
    <text evidence="1 3">Belongs to the TPP enzyme family.</text>
</comment>
<dbReference type="InterPro" id="IPR011766">
    <property type="entry name" value="TPP_enzyme_TPP-bd"/>
</dbReference>
<feature type="compositionally biased region" description="Basic and acidic residues" evidence="4">
    <location>
        <begin position="188"/>
        <end position="199"/>
    </location>
</feature>
<dbReference type="PANTHER" id="PTHR42981:SF2">
    <property type="entry name" value="PYRUVATE DEHYDROGENASE [UBIQUINONE]"/>
    <property type="match status" value="1"/>
</dbReference>
<dbReference type="GO" id="GO:0000287">
    <property type="term" value="F:magnesium ion binding"/>
    <property type="evidence" value="ECO:0007669"/>
    <property type="project" value="InterPro"/>
</dbReference>
<dbReference type="InterPro" id="IPR047211">
    <property type="entry name" value="POXB-like"/>
</dbReference>
<dbReference type="InterPro" id="IPR000399">
    <property type="entry name" value="TPP-bd_CS"/>
</dbReference>
<feature type="domain" description="Thiamine pyrophosphate enzyme N-terminal TPP-binding" evidence="7">
    <location>
        <begin position="16"/>
        <end position="124"/>
    </location>
</feature>